<dbReference type="AlphaFoldDB" id="A0AAD9MRT3"/>
<sequence length="244" mass="28104">MNEDQKLECGPQRKKAPDRLKKASKQNELGETDSIPAEVREAFRRRSKKQGGLHHFGIGKNGMSRAVVRFSGPPERHPTALCFHFPSTFLTHRFILDGVKEKIHLMTCNSVSSIAFVERNVLLGSRGLDNRWIITLASAEVRDELLRVGLFLYNRRVSLRRYDEVLQEEYRDFQEFVAYQKMLYGDVMPDEQESGVADETPSVEENANCSRKGRRRKGQRTTNRQKKIEVEAKYVDDQTTINAD</sequence>
<feature type="region of interest" description="Disordered" evidence="1">
    <location>
        <begin position="191"/>
        <end position="229"/>
    </location>
</feature>
<proteinExistence type="predicted"/>
<dbReference type="Proteomes" id="UP001208570">
    <property type="component" value="Unassembled WGS sequence"/>
</dbReference>
<dbReference type="Pfam" id="PF15876">
    <property type="entry name" value="DUF4732"/>
    <property type="match status" value="1"/>
</dbReference>
<gene>
    <name evidence="2" type="ORF">LSH36_1280g00099</name>
</gene>
<dbReference type="EMBL" id="JAODUP010001280">
    <property type="protein sequence ID" value="KAK2140679.1"/>
    <property type="molecule type" value="Genomic_DNA"/>
</dbReference>
<protein>
    <submittedName>
        <fullName evidence="2">Uncharacterized protein</fullName>
    </submittedName>
</protein>
<dbReference type="InterPro" id="IPR031746">
    <property type="entry name" value="DUF4732"/>
</dbReference>
<organism evidence="2 3">
    <name type="scientific">Paralvinella palmiformis</name>
    <dbReference type="NCBI Taxonomy" id="53620"/>
    <lineage>
        <taxon>Eukaryota</taxon>
        <taxon>Metazoa</taxon>
        <taxon>Spiralia</taxon>
        <taxon>Lophotrochozoa</taxon>
        <taxon>Annelida</taxon>
        <taxon>Polychaeta</taxon>
        <taxon>Sedentaria</taxon>
        <taxon>Canalipalpata</taxon>
        <taxon>Terebellida</taxon>
        <taxon>Terebelliformia</taxon>
        <taxon>Alvinellidae</taxon>
        <taxon>Paralvinella</taxon>
    </lineage>
</organism>
<dbReference type="PANTHER" id="PTHR37153:SF1">
    <property type="entry name" value="HYPOTHETICAL LOC292874"/>
    <property type="match status" value="1"/>
</dbReference>
<evidence type="ECO:0000313" key="2">
    <source>
        <dbReference type="EMBL" id="KAK2140679.1"/>
    </source>
</evidence>
<feature type="region of interest" description="Disordered" evidence="1">
    <location>
        <begin position="1"/>
        <end position="35"/>
    </location>
</feature>
<dbReference type="PANTHER" id="PTHR37153">
    <property type="entry name" value="CHROMOSOME 19 C19ORF81 HOMOLOG"/>
    <property type="match status" value="1"/>
</dbReference>
<name>A0AAD9MRT3_9ANNE</name>
<keyword evidence="3" id="KW-1185">Reference proteome</keyword>
<reference evidence="2" key="1">
    <citation type="journal article" date="2023" name="Mol. Biol. Evol.">
        <title>Third-Generation Sequencing Reveals the Adaptive Role of the Epigenome in Three Deep-Sea Polychaetes.</title>
        <authorList>
            <person name="Perez M."/>
            <person name="Aroh O."/>
            <person name="Sun Y."/>
            <person name="Lan Y."/>
            <person name="Juniper S.K."/>
            <person name="Young C.R."/>
            <person name="Angers B."/>
            <person name="Qian P.Y."/>
        </authorList>
    </citation>
    <scope>NUCLEOTIDE SEQUENCE</scope>
    <source>
        <strain evidence="2">P08H-3</strain>
    </source>
</reference>
<evidence type="ECO:0000256" key="1">
    <source>
        <dbReference type="SAM" id="MobiDB-lite"/>
    </source>
</evidence>
<comment type="caution">
    <text evidence="2">The sequence shown here is derived from an EMBL/GenBank/DDBJ whole genome shotgun (WGS) entry which is preliminary data.</text>
</comment>
<evidence type="ECO:0000313" key="3">
    <source>
        <dbReference type="Proteomes" id="UP001208570"/>
    </source>
</evidence>
<accession>A0AAD9MRT3</accession>
<feature type="compositionally biased region" description="Basic residues" evidence="1">
    <location>
        <begin position="211"/>
        <end position="225"/>
    </location>
</feature>